<dbReference type="InterPro" id="IPR025965">
    <property type="entry name" value="FlgD/Vpr_Ig-like"/>
</dbReference>
<dbReference type="PANTHER" id="PTHR43643:SF3">
    <property type="entry name" value="HISTIDINOL-PHOSPHATE AMINOTRANSFERASE"/>
    <property type="match status" value="1"/>
</dbReference>
<dbReference type="InterPro" id="IPR004839">
    <property type="entry name" value="Aminotransferase_I/II_large"/>
</dbReference>
<dbReference type="NCBIfam" id="TIGR04183">
    <property type="entry name" value="Por_Secre_tail"/>
    <property type="match status" value="1"/>
</dbReference>
<dbReference type="Pfam" id="PF00155">
    <property type="entry name" value="Aminotran_1_2"/>
    <property type="match status" value="1"/>
</dbReference>
<dbReference type="Proteomes" id="UP000051096">
    <property type="component" value="Unassembled WGS sequence"/>
</dbReference>
<dbReference type="InterPro" id="IPR006311">
    <property type="entry name" value="TAT_signal"/>
</dbReference>
<feature type="domain" description="Aminotransferase class I/classII large" evidence="4">
    <location>
        <begin position="55"/>
        <end position="373"/>
    </location>
</feature>
<dbReference type="CDD" id="cd00609">
    <property type="entry name" value="AAT_like"/>
    <property type="match status" value="1"/>
</dbReference>
<proteinExistence type="predicted"/>
<dbReference type="Pfam" id="PF13860">
    <property type="entry name" value="FlgD_ig"/>
    <property type="match status" value="1"/>
</dbReference>
<organism evidence="6 7">
    <name type="scientific">candidate division WOR_3 bacterium SM23_60</name>
    <dbReference type="NCBI Taxonomy" id="1703780"/>
    <lineage>
        <taxon>Bacteria</taxon>
        <taxon>Bacteria division WOR-3</taxon>
    </lineage>
</organism>
<dbReference type="AlphaFoldDB" id="A0A0S8G2S9"/>
<evidence type="ECO:0000259" key="4">
    <source>
        <dbReference type="Pfam" id="PF00155"/>
    </source>
</evidence>
<keyword evidence="1" id="KW-0032">Aminotransferase</keyword>
<gene>
    <name evidence="6" type="ORF">AMJ87_13650</name>
</gene>
<dbReference type="InterPro" id="IPR015424">
    <property type="entry name" value="PyrdxlP-dep_Trfase"/>
</dbReference>
<evidence type="ECO:0008006" key="8">
    <source>
        <dbReference type="Google" id="ProtNLM"/>
    </source>
</evidence>
<dbReference type="Gene3D" id="2.60.40.4070">
    <property type="match status" value="1"/>
</dbReference>
<dbReference type="InterPro" id="IPR015421">
    <property type="entry name" value="PyrdxlP-dep_Trfase_major"/>
</dbReference>
<dbReference type="GO" id="GO:0008483">
    <property type="term" value="F:transaminase activity"/>
    <property type="evidence" value="ECO:0007669"/>
    <property type="project" value="UniProtKB-KW"/>
</dbReference>
<reference evidence="6 7" key="1">
    <citation type="journal article" date="2015" name="Microbiome">
        <title>Genomic resolution of linkages in carbon, nitrogen, and sulfur cycling among widespread estuary sediment bacteria.</title>
        <authorList>
            <person name="Baker B.J."/>
            <person name="Lazar C.S."/>
            <person name="Teske A.P."/>
            <person name="Dick G.J."/>
        </authorList>
    </citation>
    <scope>NUCLEOTIDE SEQUENCE [LARGE SCALE GENOMIC DNA]</scope>
    <source>
        <strain evidence="6">SM23_60</strain>
    </source>
</reference>
<dbReference type="PANTHER" id="PTHR43643">
    <property type="entry name" value="HISTIDINOL-PHOSPHATE AMINOTRANSFERASE 2"/>
    <property type="match status" value="1"/>
</dbReference>
<dbReference type="InterPro" id="IPR015422">
    <property type="entry name" value="PyrdxlP-dep_Trfase_small"/>
</dbReference>
<keyword evidence="3" id="KW-0663">Pyridoxal phosphate</keyword>
<name>A0A0S8G2S9_UNCW3</name>
<comment type="caution">
    <text evidence="6">The sequence shown here is derived from an EMBL/GenBank/DDBJ whole genome shotgun (WGS) entry which is preliminary data.</text>
</comment>
<dbReference type="GO" id="GO:0030170">
    <property type="term" value="F:pyridoxal phosphate binding"/>
    <property type="evidence" value="ECO:0007669"/>
    <property type="project" value="InterPro"/>
</dbReference>
<keyword evidence="2" id="KW-0808">Transferase</keyword>
<evidence type="ECO:0000313" key="6">
    <source>
        <dbReference type="EMBL" id="KPK67247.1"/>
    </source>
</evidence>
<dbReference type="SUPFAM" id="SSF53383">
    <property type="entry name" value="PLP-dependent transferases"/>
    <property type="match status" value="1"/>
</dbReference>
<evidence type="ECO:0000256" key="1">
    <source>
        <dbReference type="ARBA" id="ARBA00022576"/>
    </source>
</evidence>
<evidence type="ECO:0000313" key="7">
    <source>
        <dbReference type="Proteomes" id="UP000051096"/>
    </source>
</evidence>
<dbReference type="InterPro" id="IPR026444">
    <property type="entry name" value="Secre_tail"/>
</dbReference>
<evidence type="ECO:0000256" key="2">
    <source>
        <dbReference type="ARBA" id="ARBA00022679"/>
    </source>
</evidence>
<feature type="domain" description="FlgD/Vpr Ig-like" evidence="5">
    <location>
        <begin position="414"/>
        <end position="460"/>
    </location>
</feature>
<dbReference type="PROSITE" id="PS51318">
    <property type="entry name" value="TAT"/>
    <property type="match status" value="1"/>
</dbReference>
<dbReference type="InterPro" id="IPR050106">
    <property type="entry name" value="HistidinolP_aminotransfase"/>
</dbReference>
<evidence type="ECO:0000259" key="5">
    <source>
        <dbReference type="Pfam" id="PF13860"/>
    </source>
</evidence>
<sequence length="479" mass="52477">MARPKGESRTARNFTRRQFLKASAAGLSFMYLPGMGRVKAAPFALLNPGDHYGRLCYNENPLGPSPMALTAMQQAAPEANWYPDWFSSTLEAQIASSHGLQPNNICVGTGATEVLRLIADAFLAAGDEMVTATPTYYQMTYEATANGASVIHVPLDGNFIIDLNAIKQAITPNTTLISLVNPNNPLGTCFHRGEMHRFVNSVPSGIVILVDEAYHQYIHNPNYESCIHYVNEGKPVIIVRTFSKVFGLAGARIGYSVAPSQYTSQIASSQNFGMVSNVSQAAAQAALRDHQHVNQTVQLNDQAKHILETGCDELNLEYIPSETNFMMIKVGDGAWFLAQLANRGYQVRTGWGMSEYIRVSTGTIEEMYGFIDALRDILNSGIKVGTSPTFGLNAIYPSPFSSYCTVTITSFGNERVFLAIYDASGRKVNTLVNQKLTPGVHNFTWDGRDVHGRKAASGVYIMNLLQGEFADSRKVTLVR</sequence>
<accession>A0A0S8G2S9</accession>
<protein>
    <recommendedName>
        <fullName evidence="8">Aminotransferase class I/classII domain-containing protein</fullName>
    </recommendedName>
</protein>
<dbReference type="Gene3D" id="3.40.640.10">
    <property type="entry name" value="Type I PLP-dependent aspartate aminotransferase-like (Major domain)"/>
    <property type="match status" value="1"/>
</dbReference>
<evidence type="ECO:0000256" key="3">
    <source>
        <dbReference type="ARBA" id="ARBA00022898"/>
    </source>
</evidence>
<dbReference type="EMBL" id="LJUO01000232">
    <property type="protein sequence ID" value="KPK67247.1"/>
    <property type="molecule type" value="Genomic_DNA"/>
</dbReference>
<dbReference type="Gene3D" id="3.90.1150.10">
    <property type="entry name" value="Aspartate Aminotransferase, domain 1"/>
    <property type="match status" value="1"/>
</dbReference>